<protein>
    <submittedName>
        <fullName evidence="7">Tyrosine recombinase XerD</fullName>
    </submittedName>
</protein>
<dbReference type="InterPro" id="IPR050090">
    <property type="entry name" value="Tyrosine_recombinase_XerCD"/>
</dbReference>
<evidence type="ECO:0000256" key="2">
    <source>
        <dbReference type="ARBA" id="ARBA00023125"/>
    </source>
</evidence>
<dbReference type="Pfam" id="PF00589">
    <property type="entry name" value="Phage_integrase"/>
    <property type="match status" value="1"/>
</dbReference>
<gene>
    <name evidence="7" type="primary">xerD</name>
    <name evidence="7" type="ORF">GKIL_1132</name>
</gene>
<dbReference type="Gene3D" id="1.10.443.10">
    <property type="entry name" value="Intergrase catalytic core"/>
    <property type="match status" value="1"/>
</dbReference>
<dbReference type="KEGG" id="glj:GKIL_1132"/>
<dbReference type="PROSITE" id="PS51900">
    <property type="entry name" value="CB"/>
    <property type="match status" value="1"/>
</dbReference>
<dbReference type="Gene3D" id="1.10.150.130">
    <property type="match status" value="1"/>
</dbReference>
<dbReference type="HOGENOM" id="CLU_027562_9_0_3"/>
<keyword evidence="8" id="KW-1185">Reference proteome</keyword>
<organism evidence="7 8">
    <name type="scientific">Gloeobacter kilaueensis (strain ATCC BAA-2537 / CCAP 1431/1 / ULC 316 / JS1)</name>
    <dbReference type="NCBI Taxonomy" id="1183438"/>
    <lineage>
        <taxon>Bacteria</taxon>
        <taxon>Bacillati</taxon>
        <taxon>Cyanobacteriota</taxon>
        <taxon>Cyanophyceae</taxon>
        <taxon>Gloeobacterales</taxon>
        <taxon>Gloeobacteraceae</taxon>
        <taxon>Gloeobacter</taxon>
    </lineage>
</organism>
<evidence type="ECO:0000256" key="1">
    <source>
        <dbReference type="ARBA" id="ARBA00022908"/>
    </source>
</evidence>
<dbReference type="Proteomes" id="UP000017396">
    <property type="component" value="Chromosome"/>
</dbReference>
<dbReference type="RefSeq" id="WP_023172449.1">
    <property type="nucleotide sequence ID" value="NC_022600.1"/>
</dbReference>
<accession>U5QEV2</accession>
<dbReference type="GO" id="GO:0015074">
    <property type="term" value="P:DNA integration"/>
    <property type="evidence" value="ECO:0007669"/>
    <property type="project" value="UniProtKB-KW"/>
</dbReference>
<feature type="domain" description="Tyr recombinase" evidence="5">
    <location>
        <begin position="109"/>
        <end position="282"/>
    </location>
</feature>
<evidence type="ECO:0000256" key="4">
    <source>
        <dbReference type="PROSITE-ProRule" id="PRU01248"/>
    </source>
</evidence>
<dbReference type="STRING" id="1183438.GKIL_1132"/>
<dbReference type="InterPro" id="IPR004107">
    <property type="entry name" value="Integrase_SAM-like_N"/>
</dbReference>
<dbReference type="PANTHER" id="PTHR30349:SF81">
    <property type="entry name" value="TYROSINE RECOMBINASE XERC"/>
    <property type="match status" value="1"/>
</dbReference>
<feature type="domain" description="Core-binding (CB)" evidence="6">
    <location>
        <begin position="1"/>
        <end position="86"/>
    </location>
</feature>
<evidence type="ECO:0000259" key="6">
    <source>
        <dbReference type="PROSITE" id="PS51900"/>
    </source>
</evidence>
<sequence length="283" mass="30753">MELPEAIEHWLDNLIASGELASNTLRAYQGDLDDFVRFVESEKADWATLDAAAAQSFACALKQQHLSTASIARKLAALRSFYRHAGSQGWVAGDPAARIPTLSAALGRNLPRVLSVAEVTALIDGSPSPFERAVLELLYSAGLKANELCELQRGDLSFAEAYLCLKSSSGRERVVPLLDTTLEAVSRYLETLPAPRQPLFSTPQGRPLNRFALYRLVREAAVRAGIGWPVTPDTLRHSLAVHLLEGGADLATVQELLGHASIATTEIYSRLARNRAPLSAKDR</sequence>
<dbReference type="EMBL" id="CP003587">
    <property type="protein sequence ID" value="AGY57378.1"/>
    <property type="molecule type" value="Genomic_DNA"/>
</dbReference>
<dbReference type="PANTHER" id="PTHR30349">
    <property type="entry name" value="PHAGE INTEGRASE-RELATED"/>
    <property type="match status" value="1"/>
</dbReference>
<dbReference type="Pfam" id="PF02899">
    <property type="entry name" value="Phage_int_SAM_1"/>
    <property type="match status" value="1"/>
</dbReference>
<evidence type="ECO:0000256" key="3">
    <source>
        <dbReference type="ARBA" id="ARBA00023172"/>
    </source>
</evidence>
<evidence type="ECO:0000313" key="8">
    <source>
        <dbReference type="Proteomes" id="UP000017396"/>
    </source>
</evidence>
<dbReference type="InterPro" id="IPR044068">
    <property type="entry name" value="CB"/>
</dbReference>
<proteinExistence type="predicted"/>
<dbReference type="GO" id="GO:0003677">
    <property type="term" value="F:DNA binding"/>
    <property type="evidence" value="ECO:0007669"/>
    <property type="project" value="UniProtKB-UniRule"/>
</dbReference>
<evidence type="ECO:0000259" key="5">
    <source>
        <dbReference type="PROSITE" id="PS51898"/>
    </source>
</evidence>
<dbReference type="InterPro" id="IPR010998">
    <property type="entry name" value="Integrase_recombinase_N"/>
</dbReference>
<keyword evidence="3" id="KW-0233">DNA recombination</keyword>
<dbReference type="eggNOG" id="COG4974">
    <property type="taxonomic scope" value="Bacteria"/>
</dbReference>
<dbReference type="GO" id="GO:0006310">
    <property type="term" value="P:DNA recombination"/>
    <property type="evidence" value="ECO:0007669"/>
    <property type="project" value="UniProtKB-KW"/>
</dbReference>
<dbReference type="OrthoDB" id="550438at2"/>
<dbReference type="InterPro" id="IPR013762">
    <property type="entry name" value="Integrase-like_cat_sf"/>
</dbReference>
<evidence type="ECO:0000313" key="7">
    <source>
        <dbReference type="EMBL" id="AGY57378.1"/>
    </source>
</evidence>
<reference evidence="7 8" key="1">
    <citation type="journal article" date="2013" name="PLoS ONE">
        <title>Cultivation and Complete Genome Sequencing of Gloeobacter kilaueensis sp. nov., from a Lava Cave in Kilauea Caldera, Hawai'i.</title>
        <authorList>
            <person name="Saw J.H."/>
            <person name="Schatz M."/>
            <person name="Brown M.V."/>
            <person name="Kunkel D.D."/>
            <person name="Foster J.S."/>
            <person name="Shick H."/>
            <person name="Christensen S."/>
            <person name="Hou S."/>
            <person name="Wan X."/>
            <person name="Donachie S.P."/>
        </authorList>
    </citation>
    <scope>NUCLEOTIDE SEQUENCE [LARGE SCALE GENOMIC DNA]</scope>
    <source>
        <strain evidence="8">JS</strain>
    </source>
</reference>
<keyword evidence="2 4" id="KW-0238">DNA-binding</keyword>
<keyword evidence="1" id="KW-0229">DNA integration</keyword>
<name>U5QEV2_GLOK1</name>
<dbReference type="SUPFAM" id="SSF56349">
    <property type="entry name" value="DNA breaking-rejoining enzymes"/>
    <property type="match status" value="1"/>
</dbReference>
<dbReference type="AlphaFoldDB" id="U5QEV2"/>
<dbReference type="PROSITE" id="PS51898">
    <property type="entry name" value="TYR_RECOMBINASE"/>
    <property type="match status" value="1"/>
</dbReference>
<dbReference type="InterPro" id="IPR002104">
    <property type="entry name" value="Integrase_catalytic"/>
</dbReference>
<dbReference type="InterPro" id="IPR011010">
    <property type="entry name" value="DNA_brk_join_enz"/>
</dbReference>